<dbReference type="RefSeq" id="WP_013232277.1">
    <property type="nucleotide sequence ID" value="NC_014323.1"/>
</dbReference>
<keyword evidence="2" id="KW-0472">Membrane</keyword>
<sequence>MQNSRSLDDLLPAVRQRAQAFLDVCQRQGIELLVTSTYRDLDSQAALYAQGRTLPGRRVTNAKPGQSYHNWRVALDVVPLRAGKPVWGAIGADGALWQRVGVLGESVGLEWAGRWTRFPELAHFQYTGGLTLAQLAQGCQPDGATP</sequence>
<dbReference type="STRING" id="757424.Hsero_0229"/>
<keyword evidence="3" id="KW-1185">Reference proteome</keyword>
<dbReference type="Gene3D" id="3.30.1380.10">
    <property type="match status" value="1"/>
</dbReference>
<reference evidence="2 3" key="1">
    <citation type="submission" date="2010-04" db="EMBL/GenBank/DDBJ databases">
        <title>The genome of Herbaspirillum seropedicae SmR1, an endophytic, nitrogen-fixing, plant-growth promoting beta-Proteobacteria.</title>
        <authorList>
            <person name="Pedrosa F.O."/>
            <person name="Monteiro R.A."/>
            <person name="Wassem R."/>
            <person name="Cruz L.M."/>
            <person name="Ayub R.A."/>
            <person name="Colauto N.B."/>
            <person name="Fernandez M.A."/>
            <person name="Fungaro M.H.P."/>
            <person name="Grisard E.C."/>
            <person name="Hungria M."/>
            <person name="Madeira H.M.F."/>
            <person name="Nodari R.O."/>
            <person name="Osaku C.A."/>
            <person name="Petzl-Erler M.L."/>
            <person name="Terenzi H."/>
            <person name="Vieira L.G.E."/>
            <person name="Almeida M.I.M."/>
            <person name="Alves L.R."/>
            <person name="Arantes O.M.N."/>
            <person name="Balsanelli E."/>
            <person name="Barcellos F.G."/>
            <person name="Baura V.A."/>
            <person name="Binde D.R."/>
            <person name="Campo R.J."/>
            <person name="Chubatsu L.S."/>
            <person name="Chueire L.M.O."/>
            <person name="Ciferri R.R."/>
            <person name="Correa L.C."/>
            <person name="da Conceicao Silva J.L."/>
            <person name="Dabul A.N.G."/>
            <person name="Dambros B.P."/>
            <person name="Faoro H."/>
            <person name="Favetti A."/>
            <person name="Friedermann G."/>
            <person name="Furlaneto M.C."/>
            <person name="Gasques L.S."/>
            <person name="Gimenes C.C.T."/>
            <person name="Gioppo N.M.R."/>
            <person name="Glienke-Blanco C."/>
            <person name="Godoy L.P."/>
            <person name="Guerra M.P."/>
            <person name="Karp S."/>
            <person name="Kava-Cordeiro V."/>
            <person name="Margarido V.P."/>
            <person name="Mathioni S.M."/>
            <person name="Menck-Soares M.A."/>
            <person name="Murace N.K."/>
            <person name="Nicolas M.F."/>
            <person name="Oliveira C.E.C."/>
            <person name="Pagnan N.A.B."/>
            <person name="Pamphile J.A."/>
            <person name="Patussi E.V."/>
            <person name="Pereira L.F.P."/>
            <person name="Pereira-Ferrari L."/>
            <person name="Pinto F.G.S."/>
            <person name="Precoma C."/>
            <person name="Prioli A.J."/>
            <person name="Prioli S.M.A.P."/>
            <person name="Raittz R.T."/>
            <person name="Ramos H.J.O."/>
            <person name="Ribeiro E.M.S.F."/>
            <person name="Rigo L.U."/>
            <person name="Rocha C.L.M.S.C."/>
            <person name="Rocha S.N."/>
            <person name="Santos K."/>
            <person name="Satori D."/>
            <person name="Silva A.G."/>
            <person name="Simao R.C.G."/>
            <person name="Soares M.A.M."/>
            <person name="Souza E.M."/>
            <person name="Steffens M.B.R."/>
            <person name="Steindel M."/>
            <person name="Tadra-Sfeir M.Z."/>
            <person name="Takahashi E.K."/>
            <person name="Torres R.A."/>
            <person name="Valle J.S."/>
            <person name="Vernal J.I."/>
            <person name="Vilas-Boas L.A."/>
            <person name="Watanabe M.A.E."/>
            <person name="Weiss V.A."/>
            <person name="Yates M.A."/>
            <person name="Souza E.M."/>
        </authorList>
    </citation>
    <scope>NUCLEOTIDE SEQUENCE [LARGE SCALE GENOMIC DNA]</scope>
    <source>
        <strain evidence="2 3">SmR1</strain>
    </source>
</reference>
<proteinExistence type="predicted"/>
<dbReference type="GO" id="GO:0008233">
    <property type="term" value="F:peptidase activity"/>
    <property type="evidence" value="ECO:0007669"/>
    <property type="project" value="InterPro"/>
</dbReference>
<dbReference type="eggNOG" id="COG1876">
    <property type="taxonomic scope" value="Bacteria"/>
</dbReference>
<evidence type="ECO:0000313" key="2">
    <source>
        <dbReference type="EMBL" id="ADJ61755.1"/>
    </source>
</evidence>
<protein>
    <submittedName>
        <fullName evidence="2">Transmembrane protein</fullName>
    </submittedName>
</protein>
<dbReference type="Proteomes" id="UP000000329">
    <property type="component" value="Chromosome"/>
</dbReference>
<dbReference type="InterPro" id="IPR039561">
    <property type="entry name" value="Peptidase_M15C"/>
</dbReference>
<keyword evidence="2" id="KW-0812">Transmembrane</keyword>
<evidence type="ECO:0000313" key="3">
    <source>
        <dbReference type="Proteomes" id="UP000000329"/>
    </source>
</evidence>
<name>D8IV36_HERSS</name>
<dbReference type="AlphaFoldDB" id="D8IV36"/>
<dbReference type="EMBL" id="CP002039">
    <property type="protein sequence ID" value="ADJ61755.1"/>
    <property type="molecule type" value="Genomic_DNA"/>
</dbReference>
<dbReference type="KEGG" id="hse:Hsero_0229"/>
<dbReference type="Pfam" id="PF13539">
    <property type="entry name" value="Peptidase_M15_4"/>
    <property type="match status" value="1"/>
</dbReference>
<dbReference type="HOGENOM" id="CLU_109248_0_1_4"/>
<dbReference type="InterPro" id="IPR009045">
    <property type="entry name" value="Zn_M74/Hedgehog-like"/>
</dbReference>
<evidence type="ECO:0000259" key="1">
    <source>
        <dbReference type="Pfam" id="PF13539"/>
    </source>
</evidence>
<dbReference type="SUPFAM" id="SSF55166">
    <property type="entry name" value="Hedgehog/DD-peptidase"/>
    <property type="match status" value="1"/>
</dbReference>
<organism evidence="2 3">
    <name type="scientific">Herbaspirillum seropedicae (strain SmR1)</name>
    <dbReference type="NCBI Taxonomy" id="757424"/>
    <lineage>
        <taxon>Bacteria</taxon>
        <taxon>Pseudomonadati</taxon>
        <taxon>Pseudomonadota</taxon>
        <taxon>Betaproteobacteria</taxon>
        <taxon>Burkholderiales</taxon>
        <taxon>Oxalobacteraceae</taxon>
        <taxon>Herbaspirillum</taxon>
    </lineage>
</organism>
<dbReference type="CDD" id="cd14845">
    <property type="entry name" value="L-Ala-D-Glu_peptidase_like"/>
    <property type="match status" value="1"/>
</dbReference>
<accession>D8IV36</accession>
<feature type="domain" description="Peptidase M15C" evidence="1">
    <location>
        <begin position="62"/>
        <end position="126"/>
    </location>
</feature>
<dbReference type="GeneID" id="29389887"/>
<gene>
    <name evidence="2" type="ordered locus">Hsero_0229</name>
</gene>